<evidence type="ECO:0000256" key="1">
    <source>
        <dbReference type="ARBA" id="ARBA00007572"/>
    </source>
</evidence>
<evidence type="ECO:0000259" key="5">
    <source>
        <dbReference type="PROSITE" id="PS50160"/>
    </source>
</evidence>
<dbReference type="CDD" id="cd07970">
    <property type="entry name" value="OBF_DNA_ligase_LigC"/>
    <property type="match status" value="1"/>
</dbReference>
<dbReference type="InterPro" id="IPR044117">
    <property type="entry name" value="OBF_LigC-like"/>
</dbReference>
<comment type="similarity">
    <text evidence="1">Belongs to the ATP-dependent DNA ligase family.</text>
</comment>
<dbReference type="InterPro" id="IPR012310">
    <property type="entry name" value="DNA_ligase_ATP-dep_cent"/>
</dbReference>
<gene>
    <name evidence="6" type="ORF">O0235_08145</name>
</gene>
<dbReference type="InterPro" id="IPR050191">
    <property type="entry name" value="ATP-dep_DNA_ligase"/>
</dbReference>
<dbReference type="SUPFAM" id="SSF50249">
    <property type="entry name" value="Nucleic acid-binding proteins"/>
    <property type="match status" value="1"/>
</dbReference>
<dbReference type="Gene3D" id="2.40.50.140">
    <property type="entry name" value="Nucleic acid-binding proteins"/>
    <property type="match status" value="1"/>
</dbReference>
<dbReference type="PROSITE" id="PS50160">
    <property type="entry name" value="DNA_LIGASE_A3"/>
    <property type="match status" value="1"/>
</dbReference>
<keyword evidence="7" id="KW-1185">Reference proteome</keyword>
<accession>A0ABY7M3Z4</accession>
<feature type="domain" description="ATP-dependent DNA ligase family profile" evidence="5">
    <location>
        <begin position="114"/>
        <end position="229"/>
    </location>
</feature>
<reference evidence="6 7" key="1">
    <citation type="journal article" date="2023" name="ISME J.">
        <title>Thermophilic Dehalococcoidia with unusual traits shed light on an unexpected past.</title>
        <authorList>
            <person name="Palmer M."/>
            <person name="Covington J.K."/>
            <person name="Zhou E.M."/>
            <person name="Thomas S.C."/>
            <person name="Habib N."/>
            <person name="Seymour C.O."/>
            <person name="Lai D."/>
            <person name="Johnston J."/>
            <person name="Hashimi A."/>
            <person name="Jiao J.Y."/>
            <person name="Muok A.R."/>
            <person name="Liu L."/>
            <person name="Xian W.D."/>
            <person name="Zhi X.Y."/>
            <person name="Li M.M."/>
            <person name="Silva L.P."/>
            <person name="Bowen B.P."/>
            <person name="Louie K."/>
            <person name="Briegel A."/>
            <person name="Pett-Ridge J."/>
            <person name="Weber P.K."/>
            <person name="Tocheva E.I."/>
            <person name="Woyke T."/>
            <person name="Northen T.R."/>
            <person name="Mayali X."/>
            <person name="Li W.J."/>
            <person name="Hedlund B.P."/>
        </authorList>
    </citation>
    <scope>NUCLEOTIDE SEQUENCE [LARGE SCALE GENOMIC DNA]</scope>
    <source>
        <strain evidence="6 7">YIM 72310</strain>
    </source>
</reference>
<protein>
    <recommendedName>
        <fullName evidence="2">DNA ligase (ATP)</fullName>
        <ecNumber evidence="2">6.5.1.1</ecNumber>
    </recommendedName>
</protein>
<dbReference type="NCBIfam" id="NF006078">
    <property type="entry name" value="PRK08224.1"/>
    <property type="match status" value="1"/>
</dbReference>
<dbReference type="Proteomes" id="UP001212803">
    <property type="component" value="Chromosome"/>
</dbReference>
<dbReference type="SUPFAM" id="SSF56091">
    <property type="entry name" value="DNA ligase/mRNA capping enzyme, catalytic domain"/>
    <property type="match status" value="1"/>
</dbReference>
<proteinExistence type="inferred from homology"/>
<evidence type="ECO:0000313" key="6">
    <source>
        <dbReference type="EMBL" id="WBL34765.1"/>
    </source>
</evidence>
<dbReference type="EC" id="6.5.1.1" evidence="2"/>
<dbReference type="Gene3D" id="3.30.470.30">
    <property type="entry name" value="DNA ligase/mRNA capping enzyme"/>
    <property type="match status" value="1"/>
</dbReference>
<evidence type="ECO:0000256" key="2">
    <source>
        <dbReference type="ARBA" id="ARBA00012727"/>
    </source>
</evidence>
<evidence type="ECO:0000256" key="4">
    <source>
        <dbReference type="ARBA" id="ARBA00034003"/>
    </source>
</evidence>
<name>A0ABY7M3Z4_9CHLR</name>
<dbReference type="Pfam" id="PF04679">
    <property type="entry name" value="DNA_ligase_A_C"/>
    <property type="match status" value="1"/>
</dbReference>
<sequence>MLPPGPIDPMLAKAALEIPAGPGWLFEPKWDGFRCILFHDGAALSLQSRDRKPLNRYFPELVDGLGRVLPGPAVLDGEIVIMTPRGLDFDALQQRIHPAASRIARLAAETPAAFVAFDLLAEGSDSLIAAPFAARRERLERLLGRARPPAYLTPATRDPAVARDWFERFEGAGFDGVIAKPLDAPYQPGKRAMLKIKHLRTAECVVGGFRWNRGEEGRSVGSLLLGLYDDDGILHFVGHTSSFSASQRRDLAGFLAPYRTDDPAEGFGKGRTPGAESRWTAGKDLAWERLRPALVCEVTFDHMQGPRFRHAATFQRWRPDREPRSCTFGQLEAPVPAELRAVFDARA</sequence>
<evidence type="ECO:0000256" key="3">
    <source>
        <dbReference type="ARBA" id="ARBA00022598"/>
    </source>
</evidence>
<dbReference type="InterPro" id="IPR044119">
    <property type="entry name" value="Adenylation_LigC-like"/>
</dbReference>
<evidence type="ECO:0000313" key="7">
    <source>
        <dbReference type="Proteomes" id="UP001212803"/>
    </source>
</evidence>
<dbReference type="InterPro" id="IPR012309">
    <property type="entry name" value="DNA_ligase_ATP-dep_C"/>
</dbReference>
<dbReference type="PANTHER" id="PTHR45674">
    <property type="entry name" value="DNA LIGASE 1/3 FAMILY MEMBER"/>
    <property type="match status" value="1"/>
</dbReference>
<dbReference type="InterPro" id="IPR012340">
    <property type="entry name" value="NA-bd_OB-fold"/>
</dbReference>
<dbReference type="Pfam" id="PF01068">
    <property type="entry name" value="DNA_ligase_A_M"/>
    <property type="match status" value="1"/>
</dbReference>
<dbReference type="RefSeq" id="WP_270055293.1">
    <property type="nucleotide sequence ID" value="NZ_CP115149.1"/>
</dbReference>
<dbReference type="PANTHER" id="PTHR45674:SF4">
    <property type="entry name" value="DNA LIGASE 1"/>
    <property type="match status" value="1"/>
</dbReference>
<keyword evidence="3 6" id="KW-0436">Ligase</keyword>
<dbReference type="CDD" id="cd07905">
    <property type="entry name" value="Adenylation_DNA_ligase_LigC"/>
    <property type="match status" value="1"/>
</dbReference>
<dbReference type="GO" id="GO:0003910">
    <property type="term" value="F:DNA ligase (ATP) activity"/>
    <property type="evidence" value="ECO:0007669"/>
    <property type="project" value="UniProtKB-EC"/>
</dbReference>
<dbReference type="EMBL" id="CP115149">
    <property type="protein sequence ID" value="WBL34765.1"/>
    <property type="molecule type" value="Genomic_DNA"/>
</dbReference>
<comment type="catalytic activity">
    <reaction evidence="4">
        <text>ATP + (deoxyribonucleotide)n-3'-hydroxyl + 5'-phospho-(deoxyribonucleotide)m = (deoxyribonucleotide)n+m + AMP + diphosphate.</text>
        <dbReference type="EC" id="6.5.1.1"/>
    </reaction>
</comment>
<organism evidence="6 7">
    <name type="scientific">Tepidiforma flava</name>
    <dbReference type="NCBI Taxonomy" id="3004094"/>
    <lineage>
        <taxon>Bacteria</taxon>
        <taxon>Bacillati</taxon>
        <taxon>Chloroflexota</taxon>
        <taxon>Tepidiformia</taxon>
        <taxon>Tepidiformales</taxon>
        <taxon>Tepidiformaceae</taxon>
        <taxon>Tepidiforma</taxon>
    </lineage>
</organism>